<feature type="region of interest" description="Disordered" evidence="1">
    <location>
        <begin position="1"/>
        <end position="40"/>
    </location>
</feature>
<dbReference type="GO" id="GO:0045046">
    <property type="term" value="P:protein import into peroxisome membrane"/>
    <property type="evidence" value="ECO:0007669"/>
    <property type="project" value="TreeGrafter"/>
</dbReference>
<dbReference type="OrthoDB" id="21292at2759"/>
<gene>
    <name evidence="2" type="ORF">METBISCDRAFT_21483</name>
</gene>
<feature type="compositionally biased region" description="Acidic residues" evidence="1">
    <location>
        <begin position="13"/>
        <end position="24"/>
    </location>
</feature>
<dbReference type="Gene3D" id="1.20.120.900">
    <property type="entry name" value="Pex19, mPTS binding domain"/>
    <property type="match status" value="1"/>
</dbReference>
<sequence>MFEPQNQPHDSDSDLDDLLDEFDEQVFSKPPGGTPAEAPPLLKTELQHDIEGLIKDLNIEDPQAKSQFEELVKQFEEVHAKEAAAAQDPENFDAVMKDTMERLKKSGKNIDEQLKNDPAAANPEFMLTQLLAGLGNGSDGDLDMSKLLTSMLELLSSKDVLYEPIKDLNTKFPAYLEEQKDKLSADEHERYTKQYEITNDIVAVFEGPSYDNDNTEHREKINTFLESLQELGNPPAELVGDEKNFPGFGGLGGDRGLDFDSKDLPANFEKELEDGCKQT</sequence>
<reference evidence="3" key="1">
    <citation type="journal article" date="2018" name="Nat. Microbiol.">
        <title>Leveraging single-cell genomics to expand the fungal tree of life.</title>
        <authorList>
            <person name="Ahrendt S.R."/>
            <person name="Quandt C.A."/>
            <person name="Ciobanu D."/>
            <person name="Clum A."/>
            <person name="Salamov A."/>
            <person name="Andreopoulos B."/>
            <person name="Cheng J.F."/>
            <person name="Woyke T."/>
            <person name="Pelin A."/>
            <person name="Henrissat B."/>
            <person name="Reynolds N.K."/>
            <person name="Benny G.L."/>
            <person name="Smith M.E."/>
            <person name="James T.Y."/>
            <person name="Grigoriev I.V."/>
        </authorList>
    </citation>
    <scope>NUCLEOTIDE SEQUENCE [LARGE SCALE GENOMIC DNA]</scope>
    <source>
        <strain evidence="3">Baker2002</strain>
    </source>
</reference>
<dbReference type="GO" id="GO:0005778">
    <property type="term" value="C:peroxisomal membrane"/>
    <property type="evidence" value="ECO:0007669"/>
    <property type="project" value="TreeGrafter"/>
</dbReference>
<dbReference type="InterPro" id="IPR006708">
    <property type="entry name" value="Pex19"/>
</dbReference>
<organism evidence="2 3">
    <name type="scientific">Metschnikowia bicuspidata</name>
    <dbReference type="NCBI Taxonomy" id="27322"/>
    <lineage>
        <taxon>Eukaryota</taxon>
        <taxon>Fungi</taxon>
        <taxon>Dikarya</taxon>
        <taxon>Ascomycota</taxon>
        <taxon>Saccharomycotina</taxon>
        <taxon>Pichiomycetes</taxon>
        <taxon>Metschnikowiaceae</taxon>
        <taxon>Metschnikowia</taxon>
    </lineage>
</organism>
<name>A0A4V1J3L7_9ASCO</name>
<dbReference type="Proteomes" id="UP000268321">
    <property type="component" value="Unassembled WGS sequence"/>
</dbReference>
<dbReference type="PANTHER" id="PTHR12774:SF2">
    <property type="entry name" value="PEROXISOMAL BIOGENESIS FACTOR 19"/>
    <property type="match status" value="1"/>
</dbReference>
<dbReference type="GO" id="GO:0033328">
    <property type="term" value="F:peroxisome membrane targeting sequence binding"/>
    <property type="evidence" value="ECO:0007669"/>
    <property type="project" value="TreeGrafter"/>
</dbReference>
<evidence type="ECO:0000313" key="3">
    <source>
        <dbReference type="Proteomes" id="UP000268321"/>
    </source>
</evidence>
<proteinExistence type="predicted"/>
<dbReference type="PANTHER" id="PTHR12774">
    <property type="entry name" value="PEROXISOMAL BIOGENESIS FACTOR 19"/>
    <property type="match status" value="1"/>
</dbReference>
<keyword evidence="3" id="KW-1185">Reference proteome</keyword>
<evidence type="ECO:0000256" key="1">
    <source>
        <dbReference type="SAM" id="MobiDB-lite"/>
    </source>
</evidence>
<dbReference type="EMBL" id="ML004431">
    <property type="protein sequence ID" value="RKP32499.1"/>
    <property type="molecule type" value="Genomic_DNA"/>
</dbReference>
<dbReference type="AlphaFoldDB" id="A0A4V1J3L7"/>
<dbReference type="InterPro" id="IPR038322">
    <property type="entry name" value="Pex19_C_sf"/>
</dbReference>
<evidence type="ECO:0000313" key="2">
    <source>
        <dbReference type="EMBL" id="RKP32499.1"/>
    </source>
</evidence>
<dbReference type="Pfam" id="PF04614">
    <property type="entry name" value="Pex19"/>
    <property type="match status" value="1"/>
</dbReference>
<protein>
    <submittedName>
        <fullName evidence="2">Pex19 protein</fullName>
    </submittedName>
</protein>
<accession>A0A4V1J3L7</accession>